<name>A0ABR9QYC7_9FIRM</name>
<dbReference type="EMBL" id="JADCKA010000008">
    <property type="protein sequence ID" value="MBE5035742.1"/>
    <property type="molecule type" value="Genomic_DNA"/>
</dbReference>
<dbReference type="InterPro" id="IPR038148">
    <property type="entry name" value="Tn1545/Tn916_Xis"/>
</dbReference>
<evidence type="ECO:0000313" key="2">
    <source>
        <dbReference type="Proteomes" id="UP001516588"/>
    </source>
</evidence>
<dbReference type="RefSeq" id="WP_226385388.1">
    <property type="nucleotide sequence ID" value="NZ_JADCKA010000008.1"/>
</dbReference>
<organism evidence="1 2">
    <name type="scientific">Gallibacter intestinalis</name>
    <dbReference type="NCBI Taxonomy" id="2779356"/>
    <lineage>
        <taxon>Bacteria</taxon>
        <taxon>Bacillati</taxon>
        <taxon>Bacillota</taxon>
        <taxon>Clostridia</taxon>
        <taxon>Eubacteriales</taxon>
        <taxon>Eubacteriaceae</taxon>
        <taxon>Gallibacter</taxon>
    </lineage>
</organism>
<gene>
    <name evidence="1" type="ORF">INF20_05535</name>
</gene>
<dbReference type="Gene3D" id="3.90.105.50">
    <property type="match status" value="1"/>
</dbReference>
<dbReference type="Pfam" id="PF09035">
    <property type="entry name" value="Tn916-Xis"/>
    <property type="match status" value="1"/>
</dbReference>
<evidence type="ECO:0000313" key="1">
    <source>
        <dbReference type="EMBL" id="MBE5035742.1"/>
    </source>
</evidence>
<dbReference type="InterPro" id="IPR015122">
    <property type="entry name" value="Tn916-Xis"/>
</dbReference>
<sequence>MIDQNTNDAIVAEQINIKDKYLLTIKEAVQYFNIGENKLRELTNDQNCTFVLWNGNKRLIKRKEFEVFLDSSYSF</sequence>
<protein>
    <submittedName>
        <fullName evidence="1">Helix-turn-helix domain-containing protein</fullName>
    </submittedName>
</protein>
<dbReference type="Proteomes" id="UP001516588">
    <property type="component" value="Unassembled WGS sequence"/>
</dbReference>
<proteinExistence type="predicted"/>
<comment type="caution">
    <text evidence="1">The sequence shown here is derived from an EMBL/GenBank/DDBJ whole genome shotgun (WGS) entry which is preliminary data.</text>
</comment>
<keyword evidence="2" id="KW-1185">Reference proteome</keyword>
<reference evidence="1 2" key="1">
    <citation type="submission" date="2020-10" db="EMBL/GenBank/DDBJ databases">
        <title>ChiBAC.</title>
        <authorList>
            <person name="Zenner C."/>
            <person name="Hitch T.C.A."/>
            <person name="Clavel T."/>
        </authorList>
    </citation>
    <scope>NUCLEOTIDE SEQUENCE [LARGE SCALE GENOMIC DNA]</scope>
    <source>
        <strain evidence="1 2">DSM 108706</strain>
    </source>
</reference>
<accession>A0ABR9QYC7</accession>